<dbReference type="eggNOG" id="COG2203">
    <property type="taxonomic scope" value="Bacteria"/>
</dbReference>
<sequence length="301" mass="32921">MGSTCMAACISRTRRSVLFFSLISCHTSEAVETDLANLAGTGLEVVDLETDFEFTRRHLHARDAATQLAGMQRLAQAFVDRPETILQELVNTAVDLCGADSAGISIENKDDAANTTYSWVATAGKYARFVDATLPSYPSACSVCIQRGQPQLFRVHPQFFDLMGIEAEIVTDGILIPWQVEETHGTLWIMAHERTEAFDKNDCRLMEALANFAAMGVRQNRQQKILMRQASASAAAAMANQLAHRINNPLQSLTNLVYLAAEGDSQQDTKALAAEMSSDLNKLSALVKKLLALPIDALNRS</sequence>
<dbReference type="EMBL" id="CP002467">
    <property type="protein sequence ID" value="ADV81573.1"/>
    <property type="molecule type" value="Genomic_DNA"/>
</dbReference>
<proteinExistence type="predicted"/>
<feature type="domain" description="GAF" evidence="1">
    <location>
        <begin position="82"/>
        <end position="215"/>
    </location>
</feature>
<dbReference type="Pfam" id="PF01590">
    <property type="entry name" value="GAF"/>
    <property type="match status" value="1"/>
</dbReference>
<dbReference type="SUPFAM" id="SSF55781">
    <property type="entry name" value="GAF domain-like"/>
    <property type="match status" value="1"/>
</dbReference>
<reference evidence="2 3" key="1">
    <citation type="journal article" date="2012" name="Stand. Genomic Sci.">
        <title>Complete genome sequence of Terriglobus saanensis type strain SP1PR4(T), an Acidobacteria from tundra soil.</title>
        <authorList>
            <person name="Rawat S.R."/>
            <person name="Mannisto M.K."/>
            <person name="Starovoytov V."/>
            <person name="Goodwin L."/>
            <person name="Nolan M."/>
            <person name="Hauser L."/>
            <person name="Land M."/>
            <person name="Davenport K.W."/>
            <person name="Woyke T."/>
            <person name="Haggblom M.M."/>
        </authorList>
    </citation>
    <scope>NUCLEOTIDE SEQUENCE</scope>
    <source>
        <strain evidence="3">ATCC BAA-1853 / DSM 23119 / SP1PR4</strain>
    </source>
</reference>
<dbReference type="Gene3D" id="3.30.450.40">
    <property type="match status" value="1"/>
</dbReference>
<dbReference type="STRING" id="401053.AciPR4_0740"/>
<dbReference type="HOGENOM" id="CLU_1014754_0_0_0"/>
<gene>
    <name evidence="2" type="ordered locus">AciPR4_0740</name>
</gene>
<evidence type="ECO:0000313" key="2">
    <source>
        <dbReference type="EMBL" id="ADV81573.1"/>
    </source>
</evidence>
<dbReference type="Proteomes" id="UP000006844">
    <property type="component" value="Chromosome"/>
</dbReference>
<evidence type="ECO:0000313" key="3">
    <source>
        <dbReference type="Proteomes" id="UP000006844"/>
    </source>
</evidence>
<dbReference type="InterPro" id="IPR029016">
    <property type="entry name" value="GAF-like_dom_sf"/>
</dbReference>
<dbReference type="KEGG" id="tsa:AciPR4_0740"/>
<dbReference type="Gene3D" id="1.10.287.130">
    <property type="match status" value="1"/>
</dbReference>
<protein>
    <submittedName>
        <fullName evidence="2">GAF domain protein</fullName>
    </submittedName>
</protein>
<organism evidence="2 3">
    <name type="scientific">Terriglobus saanensis (strain ATCC BAA-1853 / DSM 23119 / SP1PR4)</name>
    <dbReference type="NCBI Taxonomy" id="401053"/>
    <lineage>
        <taxon>Bacteria</taxon>
        <taxon>Pseudomonadati</taxon>
        <taxon>Acidobacteriota</taxon>
        <taxon>Terriglobia</taxon>
        <taxon>Terriglobales</taxon>
        <taxon>Acidobacteriaceae</taxon>
        <taxon>Terriglobus</taxon>
    </lineage>
</organism>
<evidence type="ECO:0000259" key="1">
    <source>
        <dbReference type="Pfam" id="PF01590"/>
    </source>
</evidence>
<accession>E8V6A8</accession>
<dbReference type="InterPro" id="IPR003018">
    <property type="entry name" value="GAF"/>
</dbReference>
<keyword evidence="3" id="KW-1185">Reference proteome</keyword>
<name>E8V6A8_TERSS</name>
<dbReference type="AlphaFoldDB" id="E8V6A8"/>